<dbReference type="InterPro" id="IPR026898">
    <property type="entry name" value="PrsW"/>
</dbReference>
<feature type="transmembrane region" description="Helical" evidence="1">
    <location>
        <begin position="88"/>
        <end position="111"/>
    </location>
</feature>
<feature type="transmembrane region" description="Helical" evidence="1">
    <location>
        <begin position="20"/>
        <end position="42"/>
    </location>
</feature>
<sequence>MVEITAHIANGLGFLREHPAASAVNIALAIVPALVWAGIFLLEDRKNPEPKKMLAKVFSSGFIGGIVAIAIIYWFVRLLLPEYAGVRPIFGTFAHALVEETIKFLAVYAVIRKSKFFDEPVDAMIYMVTGAMGFAALENLFLVFIAANPFHVMAFRMFGAVLLHALLAGFVGFYWMKKRLLYGIILASAIHSLFNILILYFENGVLYGTVLLVIIAFFILRNFDIMRKHGTRQ</sequence>
<name>A0A1F5P3X2_9BACT</name>
<evidence type="ECO:0008006" key="4">
    <source>
        <dbReference type="Google" id="ProtNLM"/>
    </source>
</evidence>
<evidence type="ECO:0000256" key="1">
    <source>
        <dbReference type="SAM" id="Phobius"/>
    </source>
</evidence>
<keyword evidence="1" id="KW-0812">Transmembrane</keyword>
<feature type="transmembrane region" description="Helical" evidence="1">
    <location>
        <begin position="205"/>
        <end position="223"/>
    </location>
</feature>
<dbReference type="GO" id="GO:0008233">
    <property type="term" value="F:peptidase activity"/>
    <property type="evidence" value="ECO:0007669"/>
    <property type="project" value="InterPro"/>
</dbReference>
<evidence type="ECO:0000313" key="2">
    <source>
        <dbReference type="EMBL" id="OGE84601.1"/>
    </source>
</evidence>
<gene>
    <name evidence="2" type="ORF">A2846_03700</name>
</gene>
<keyword evidence="1" id="KW-0472">Membrane</keyword>
<feature type="transmembrane region" description="Helical" evidence="1">
    <location>
        <begin position="54"/>
        <end position="76"/>
    </location>
</feature>
<feature type="transmembrane region" description="Helical" evidence="1">
    <location>
        <begin position="153"/>
        <end position="173"/>
    </location>
</feature>
<accession>A0A1F5P3X2</accession>
<protein>
    <recommendedName>
        <fullName evidence="4">Protease PrsW</fullName>
    </recommendedName>
</protein>
<keyword evidence="1" id="KW-1133">Transmembrane helix</keyword>
<evidence type="ECO:0000313" key="3">
    <source>
        <dbReference type="Proteomes" id="UP000176339"/>
    </source>
</evidence>
<reference evidence="2 3" key="1">
    <citation type="journal article" date="2016" name="Nat. Commun.">
        <title>Thousands of microbial genomes shed light on interconnected biogeochemical processes in an aquifer system.</title>
        <authorList>
            <person name="Anantharaman K."/>
            <person name="Brown C.T."/>
            <person name="Hug L.A."/>
            <person name="Sharon I."/>
            <person name="Castelle C.J."/>
            <person name="Probst A.J."/>
            <person name="Thomas B.C."/>
            <person name="Singh A."/>
            <person name="Wilkins M.J."/>
            <person name="Karaoz U."/>
            <person name="Brodie E.L."/>
            <person name="Williams K.H."/>
            <person name="Hubbard S.S."/>
            <person name="Banfield J.F."/>
        </authorList>
    </citation>
    <scope>NUCLEOTIDE SEQUENCE [LARGE SCALE GENOMIC DNA]</scope>
</reference>
<organism evidence="2 3">
    <name type="scientific">Candidatus Doudnabacteria bacterium RIFCSPHIGHO2_01_FULL_49_9</name>
    <dbReference type="NCBI Taxonomy" id="1817827"/>
    <lineage>
        <taxon>Bacteria</taxon>
        <taxon>Candidatus Doudnaibacteriota</taxon>
    </lineage>
</organism>
<dbReference type="AlphaFoldDB" id="A0A1F5P3X2"/>
<feature type="transmembrane region" description="Helical" evidence="1">
    <location>
        <begin position="180"/>
        <end position="199"/>
    </location>
</feature>
<proteinExistence type="predicted"/>
<dbReference type="PANTHER" id="PTHR36844:SF1">
    <property type="entry name" value="PROTEASE PRSW"/>
    <property type="match status" value="1"/>
</dbReference>
<dbReference type="EMBL" id="MFEN01000003">
    <property type="protein sequence ID" value="OGE84601.1"/>
    <property type="molecule type" value="Genomic_DNA"/>
</dbReference>
<dbReference type="Pfam" id="PF13367">
    <property type="entry name" value="PrsW-protease"/>
    <property type="match status" value="1"/>
</dbReference>
<comment type="caution">
    <text evidence="2">The sequence shown here is derived from an EMBL/GenBank/DDBJ whole genome shotgun (WGS) entry which is preliminary data.</text>
</comment>
<dbReference type="Proteomes" id="UP000176339">
    <property type="component" value="Unassembled WGS sequence"/>
</dbReference>
<feature type="transmembrane region" description="Helical" evidence="1">
    <location>
        <begin position="123"/>
        <end position="147"/>
    </location>
</feature>
<dbReference type="PANTHER" id="PTHR36844">
    <property type="entry name" value="PROTEASE PRSW"/>
    <property type="match status" value="1"/>
</dbReference>